<sequence length="77" mass="8727">MKHKQGEREIVAQAEKVAEKYIKEKEGIKNPKFKGYEISPMGVLTLDDIIGKSKKEIGVDMVRDENDQWAVGGIEHD</sequence>
<organism evidence="1 2">
    <name type="scientific">Scopulibacillus daqui</name>
    <dbReference type="NCBI Taxonomy" id="1469162"/>
    <lineage>
        <taxon>Bacteria</taxon>
        <taxon>Bacillati</taxon>
        <taxon>Bacillota</taxon>
        <taxon>Bacilli</taxon>
        <taxon>Bacillales</taxon>
        <taxon>Sporolactobacillaceae</taxon>
        <taxon>Scopulibacillus</taxon>
    </lineage>
</organism>
<evidence type="ECO:0000313" key="1">
    <source>
        <dbReference type="EMBL" id="MBM7645946.1"/>
    </source>
</evidence>
<gene>
    <name evidence="1" type="ORF">JOD45_002171</name>
</gene>
<keyword evidence="2" id="KW-1185">Reference proteome</keyword>
<proteinExistence type="predicted"/>
<name>A0ABS2Q0V9_9BACL</name>
<dbReference type="Proteomes" id="UP000808914">
    <property type="component" value="Unassembled WGS sequence"/>
</dbReference>
<protein>
    <submittedName>
        <fullName evidence="1">Uncharacterized protein</fullName>
    </submittedName>
</protein>
<evidence type="ECO:0000313" key="2">
    <source>
        <dbReference type="Proteomes" id="UP000808914"/>
    </source>
</evidence>
<dbReference type="RefSeq" id="WP_205003850.1">
    <property type="nucleotide sequence ID" value="NZ_JAFBER010000013.1"/>
</dbReference>
<accession>A0ABS2Q0V9</accession>
<comment type="caution">
    <text evidence="1">The sequence shown here is derived from an EMBL/GenBank/DDBJ whole genome shotgun (WGS) entry which is preliminary data.</text>
</comment>
<dbReference type="EMBL" id="JAFBER010000013">
    <property type="protein sequence ID" value="MBM7645946.1"/>
    <property type="molecule type" value="Genomic_DNA"/>
</dbReference>
<reference evidence="1 2" key="1">
    <citation type="submission" date="2021-01" db="EMBL/GenBank/DDBJ databases">
        <title>Genomic Encyclopedia of Type Strains, Phase IV (KMG-IV): sequencing the most valuable type-strain genomes for metagenomic binning, comparative biology and taxonomic classification.</title>
        <authorList>
            <person name="Goeker M."/>
        </authorList>
    </citation>
    <scope>NUCLEOTIDE SEQUENCE [LARGE SCALE GENOMIC DNA]</scope>
    <source>
        <strain evidence="1 2">DSM 28236</strain>
    </source>
</reference>